<feature type="region of interest" description="Disordered" evidence="7">
    <location>
        <begin position="559"/>
        <end position="745"/>
    </location>
</feature>
<feature type="region of interest" description="Disordered" evidence="7">
    <location>
        <begin position="1451"/>
        <end position="1474"/>
    </location>
</feature>
<dbReference type="PANTHER" id="PTHR14649">
    <property type="entry name" value="ZINC FINGER C2HC DOMAIN-CONTAINING PROTEIN 1C"/>
    <property type="match status" value="1"/>
</dbReference>
<sequence>MHIRSQQLGAGRGVSMDMKTTWAAQEHDSTFTNLESMVRQMFDERRQTTVKGIDRSYPLEPLENKLRKQTNANGVTATQRNGNLAVNRQSVSMKRMARADVNSNVNGGKPVVSYHEEITRESFGPYVRRHDDEDEFGIENRMAAFANGHHRHEVDNEQDEALDQEAIERNRMMAKIHLMGFDETLKHRVRNDLESEEFPEYLMVDVPDKLPKKNITKKLSQAQARLERFKNTIAKNNMPKQPISSSNVIRKQMESARSNSQKSGQQYAMTTDIGQEYDKSKLTGSIRNKRTTSPQFFCKETKNSATTMLIEPRSSTSDSYAKGILKQRNYPTLTYKQSTKCLPSIKRKMNSTQSRYISSPLTTKRERKRNLKEDEISIAETRRSSKASETSATSASSIVNLKYGLEFDNIFQSAELVRKFMKSQKGEQRQVRQSLPKRNIKNVNAPTTKDIQSRNRYKTSLLSRKTRSPSKVEIEDQRRTTPESPRKSITPTEVDMEIQEITMTDHRIDCNRQQNVVSPISKRQINGTFTRSLGNKTKFKTSVTYPVRRTHRQRASVLGSSVFRKESSSGGSKDLRRHRDSEGSAISLSRLDNCSPVSKTSQHVIARAKEDRARESDAKISKTRKQTWNQPLKNRTEYIGVQSKKHDEDRQRVSSRSPNLMRYRPTENGLQSSKTTSSLKREQHSAVSPISCENQSMGIRAEFDQSRRSQSMQGTLKLKDLSPSAIDERESKRQSEDKQENRAVDEVDAKYQTIVETALNKKMKDRRKILGSSPADSIRSKDVFPRKGARASTKSIPPKKTIPPRKECGRQHDIKSSASSRVLSPIQTPKISRGTGILQISVSQRVVSKGDRSSSPKFLTHSVKHHKPKGVLETVGSSDKTNVDRRIEKSDDTAKEIPKALVQREDKSESDFGRMDSVESALKRFDSIGAEFERSSPVSFRASPEISLQTRNVKVEISAKGPNTSQESTIVDSREVTKDTLKSAPKSAIAKALKVKNIERKSDLKLPGREIYSSKRPAKPRSLIESRQRSTPTCRRQLFRSDMEIVIPEDQLQSSHAKARKKENYPSLVNVAFRGNKALSKTRSPKTLDREVAKRSRRLEETSGFYVQPLRSIEDIRKSIRKSKYEQSRLTAVKESRSAIANRRSASREGIDAKGSISATDAARNVFSGGGPARLTKVKSRNQETKPSRKSVVAKGADSIGSKAAATAAVDVADGVVLQNGSLHESQTKKSDAFVIDFDDQPPKESDTVPSKKLPVRKPSSDQQTTSRGSGRPISSSSSSANSSQSQASSTKAKMATKTSNSSGPQTKKTFPAKSSGSNTDNLVTCSICKRNFAQDRISYHETICAKTTSKKRKQFNTKIFRIRGTEIEPFAKEGFDKKQESKTKKPEVKSDWRRKHEDFITTIRYAKQVQAHVAAGGNPNDISPPPPSDTSDYIQCPHCGRKFNRAAADRHIPKCENMRHNKPANSRAPRPRR</sequence>
<dbReference type="EMBL" id="QOIP01000014">
    <property type="protein sequence ID" value="RLU15119.1"/>
    <property type="molecule type" value="Genomic_DNA"/>
</dbReference>
<reference evidence="9 10" key="1">
    <citation type="journal article" date="2018" name="Genome Res.">
        <title>The genomic architecture and molecular evolution of ant odorant receptors.</title>
        <authorList>
            <person name="McKenzie S.K."/>
            <person name="Kronauer D.J.C."/>
        </authorList>
    </citation>
    <scope>NUCLEOTIDE SEQUENCE [LARGE SCALE GENOMIC DNA]</scope>
    <source>
        <strain evidence="9">Clonal line C1</strain>
    </source>
</reference>
<evidence type="ECO:0000256" key="4">
    <source>
        <dbReference type="ARBA" id="ARBA00022833"/>
    </source>
</evidence>
<feature type="compositionally biased region" description="Polar residues" evidence="7">
    <location>
        <begin position="584"/>
        <end position="603"/>
    </location>
</feature>
<keyword evidence="4" id="KW-0862">Zinc</keyword>
<feature type="compositionally biased region" description="Polar residues" evidence="7">
    <location>
        <begin position="350"/>
        <end position="362"/>
    </location>
</feature>
<evidence type="ECO:0000256" key="2">
    <source>
        <dbReference type="ARBA" id="ARBA00022723"/>
    </source>
</evidence>
<evidence type="ECO:0000256" key="1">
    <source>
        <dbReference type="ARBA" id="ARBA00010843"/>
    </source>
</evidence>
<dbReference type="GO" id="GO:0008270">
    <property type="term" value="F:zinc ion binding"/>
    <property type="evidence" value="ECO:0007669"/>
    <property type="project" value="UniProtKB-KW"/>
</dbReference>
<feature type="region of interest" description="Disordered" evidence="7">
    <location>
        <begin position="1163"/>
        <end position="1200"/>
    </location>
</feature>
<name>A0A3L8D4E8_OOCBI</name>
<feature type="compositionally biased region" description="Low complexity" evidence="7">
    <location>
        <begin position="1275"/>
        <end position="1303"/>
    </location>
</feature>
<evidence type="ECO:0000256" key="6">
    <source>
        <dbReference type="PROSITE-ProRule" id="PRU01371"/>
    </source>
</evidence>
<protein>
    <recommendedName>
        <fullName evidence="8">C2HC/C3H-type domain-containing protein</fullName>
    </recommendedName>
</protein>
<keyword evidence="3 6" id="KW-0863">Zinc-finger</keyword>
<dbReference type="PROSITE" id="PS52027">
    <property type="entry name" value="ZF_C2HC_C3H"/>
    <property type="match status" value="2"/>
</dbReference>
<feature type="domain" description="C2HC/C3H-type" evidence="8">
    <location>
        <begin position="1433"/>
        <end position="1462"/>
    </location>
</feature>
<evidence type="ECO:0000256" key="7">
    <source>
        <dbReference type="SAM" id="MobiDB-lite"/>
    </source>
</evidence>
<feature type="compositionally biased region" description="Basic and acidic residues" evidence="7">
    <location>
        <begin position="1451"/>
        <end position="1460"/>
    </location>
</feature>
<evidence type="ECO:0000313" key="10">
    <source>
        <dbReference type="Proteomes" id="UP000279307"/>
    </source>
</evidence>
<feature type="region of interest" description="Disordered" evidence="7">
    <location>
        <begin position="1233"/>
        <end position="1319"/>
    </location>
</feature>
<feature type="compositionally biased region" description="Polar residues" evidence="7">
    <location>
        <begin position="685"/>
        <end position="697"/>
    </location>
</feature>
<feature type="compositionally biased region" description="Polar residues" evidence="7">
    <location>
        <begin position="668"/>
        <end position="678"/>
    </location>
</feature>
<feature type="domain" description="C2HC/C3H-type" evidence="8">
    <location>
        <begin position="1322"/>
        <end position="1351"/>
    </location>
</feature>
<gene>
    <name evidence="9" type="ORF">DMN91_013006</name>
</gene>
<feature type="region of interest" description="Disordered" evidence="7">
    <location>
        <begin position="349"/>
        <end position="369"/>
    </location>
</feature>
<comment type="similarity">
    <text evidence="1">Belongs to the ZC2HC1 family.</text>
</comment>
<keyword evidence="2" id="KW-0479">Metal-binding</keyword>
<feature type="region of interest" description="Disordered" evidence="7">
    <location>
        <begin position="765"/>
        <end position="822"/>
    </location>
</feature>
<feature type="region of interest" description="Disordered" evidence="7">
    <location>
        <begin position="424"/>
        <end position="492"/>
    </location>
</feature>
<dbReference type="Gene3D" id="3.30.160.60">
    <property type="entry name" value="Classic Zinc Finger"/>
    <property type="match status" value="1"/>
</dbReference>
<feature type="compositionally biased region" description="Basic and acidic residues" evidence="7">
    <location>
        <begin position="726"/>
        <end position="745"/>
    </location>
</feature>
<dbReference type="Proteomes" id="UP000279307">
    <property type="component" value="Chromosome 14"/>
</dbReference>
<organism evidence="9 10">
    <name type="scientific">Ooceraea biroi</name>
    <name type="common">Clonal raider ant</name>
    <name type="synonym">Cerapachys biroi</name>
    <dbReference type="NCBI Taxonomy" id="2015173"/>
    <lineage>
        <taxon>Eukaryota</taxon>
        <taxon>Metazoa</taxon>
        <taxon>Ecdysozoa</taxon>
        <taxon>Arthropoda</taxon>
        <taxon>Hexapoda</taxon>
        <taxon>Insecta</taxon>
        <taxon>Pterygota</taxon>
        <taxon>Neoptera</taxon>
        <taxon>Endopterygota</taxon>
        <taxon>Hymenoptera</taxon>
        <taxon>Apocrita</taxon>
        <taxon>Aculeata</taxon>
        <taxon>Formicoidea</taxon>
        <taxon>Formicidae</taxon>
        <taxon>Dorylinae</taxon>
        <taxon>Ooceraea</taxon>
    </lineage>
</organism>
<evidence type="ECO:0000256" key="3">
    <source>
        <dbReference type="ARBA" id="ARBA00022771"/>
    </source>
</evidence>
<evidence type="ECO:0000256" key="5">
    <source>
        <dbReference type="ARBA" id="ARBA00023054"/>
    </source>
</evidence>
<dbReference type="OrthoDB" id="10255185at2759"/>
<evidence type="ECO:0000259" key="8">
    <source>
        <dbReference type="PROSITE" id="PS52027"/>
    </source>
</evidence>
<comment type="caution">
    <text evidence="9">The sequence shown here is derived from an EMBL/GenBank/DDBJ whole genome shotgun (WGS) entry which is preliminary data.</text>
</comment>
<dbReference type="Pfam" id="PF13913">
    <property type="entry name" value="zf-C2HC_2"/>
    <property type="match status" value="2"/>
</dbReference>
<dbReference type="InterPro" id="IPR026104">
    <property type="entry name" value="ZNF_C2HC_dom_1C"/>
</dbReference>
<feature type="compositionally biased region" description="Basic and acidic residues" evidence="7">
    <location>
        <begin position="804"/>
        <end position="815"/>
    </location>
</feature>
<dbReference type="PANTHER" id="PTHR14649:SF1">
    <property type="entry name" value="ZINC FINGER C2HC DOMAIN-CONTAINING PROTEIN 1C"/>
    <property type="match status" value="1"/>
</dbReference>
<feature type="compositionally biased region" description="Basic and acidic residues" evidence="7">
    <location>
        <begin position="563"/>
        <end position="582"/>
    </location>
</feature>
<feature type="compositionally biased region" description="Polar residues" evidence="7">
    <location>
        <begin position="1304"/>
        <end position="1319"/>
    </location>
</feature>
<feature type="compositionally biased region" description="Basic and acidic residues" evidence="7">
    <location>
        <begin position="607"/>
        <end position="620"/>
    </location>
</feature>
<dbReference type="InterPro" id="IPR049899">
    <property type="entry name" value="Znf_C2HC_C3H"/>
</dbReference>
<accession>A0A3L8D4E8</accession>
<evidence type="ECO:0000313" key="9">
    <source>
        <dbReference type="EMBL" id="RLU15119.1"/>
    </source>
</evidence>
<proteinExistence type="inferred from homology"/>
<keyword evidence="5" id="KW-0175">Coiled coil</keyword>
<feature type="compositionally biased region" description="Polar residues" evidence="7">
    <location>
        <begin position="441"/>
        <end position="450"/>
    </location>
</feature>
<feature type="compositionally biased region" description="Basic and acidic residues" evidence="7">
    <location>
        <begin position="470"/>
        <end position="486"/>
    </location>
</feature>